<sequence length="79" mass="8666">MSHAARLSSREREVLDLYATGLTYLQIARRLGITASTVDTYLRRIREKSGMITGADLVRLALSLRSRESGTGFDPGLPG</sequence>
<keyword evidence="6" id="KW-1185">Reference proteome</keyword>
<dbReference type="SMART" id="SM00421">
    <property type="entry name" value="HTH_LUXR"/>
    <property type="match status" value="1"/>
</dbReference>
<dbReference type="eggNOG" id="COG2197">
    <property type="taxonomic scope" value="Bacteria"/>
</dbReference>
<dbReference type="KEGG" id="sesp:BN6_54480"/>
<dbReference type="CDD" id="cd06170">
    <property type="entry name" value="LuxR_C_like"/>
    <property type="match status" value="1"/>
</dbReference>
<evidence type="ECO:0000256" key="3">
    <source>
        <dbReference type="ARBA" id="ARBA00023163"/>
    </source>
</evidence>
<organism evidence="5 6">
    <name type="scientific">Saccharothrix espanaensis (strain ATCC 51144 / DSM 44229 / JCM 9112 / NBRC 15066 / NRRL 15764)</name>
    <dbReference type="NCBI Taxonomy" id="1179773"/>
    <lineage>
        <taxon>Bacteria</taxon>
        <taxon>Bacillati</taxon>
        <taxon>Actinomycetota</taxon>
        <taxon>Actinomycetes</taxon>
        <taxon>Pseudonocardiales</taxon>
        <taxon>Pseudonocardiaceae</taxon>
        <taxon>Saccharothrix</taxon>
    </lineage>
</organism>
<evidence type="ECO:0000256" key="1">
    <source>
        <dbReference type="ARBA" id="ARBA00023015"/>
    </source>
</evidence>
<accession>K0K545</accession>
<evidence type="ECO:0000256" key="2">
    <source>
        <dbReference type="ARBA" id="ARBA00023125"/>
    </source>
</evidence>
<dbReference type="PANTHER" id="PTHR44688">
    <property type="entry name" value="DNA-BINDING TRANSCRIPTIONAL ACTIVATOR DEVR_DOSR"/>
    <property type="match status" value="1"/>
</dbReference>
<feature type="domain" description="HTH luxR-type" evidence="4">
    <location>
        <begin position="1"/>
        <end position="65"/>
    </location>
</feature>
<dbReference type="SUPFAM" id="SSF46894">
    <property type="entry name" value="C-terminal effector domain of the bipartite response regulators"/>
    <property type="match status" value="1"/>
</dbReference>
<evidence type="ECO:0000259" key="4">
    <source>
        <dbReference type="PROSITE" id="PS50043"/>
    </source>
</evidence>
<dbReference type="PRINTS" id="PR00038">
    <property type="entry name" value="HTHLUXR"/>
</dbReference>
<reference evidence="5 6" key="1">
    <citation type="journal article" date="2012" name="BMC Genomics">
        <title>Complete genome sequence of Saccharothrix espanaensis DSM 44229T and comparison to the other completely sequenced Pseudonocardiaceae.</title>
        <authorList>
            <person name="Strobel T."/>
            <person name="Al-Dilaimi A."/>
            <person name="Blom J."/>
            <person name="Gessner A."/>
            <person name="Kalinowski J."/>
            <person name="Luzhetska M."/>
            <person name="Puhler A."/>
            <person name="Szczepanowski R."/>
            <person name="Bechthold A."/>
            <person name="Ruckert C."/>
        </authorList>
    </citation>
    <scope>NUCLEOTIDE SEQUENCE [LARGE SCALE GENOMIC DNA]</scope>
    <source>
        <strain evidence="6">ATCC 51144 / DSM 44229 / JCM 9112 / NBRC 15066 / NRRL 15764</strain>
    </source>
</reference>
<dbReference type="InterPro" id="IPR036388">
    <property type="entry name" value="WH-like_DNA-bd_sf"/>
</dbReference>
<dbReference type="Gene3D" id="1.10.10.10">
    <property type="entry name" value="Winged helix-like DNA-binding domain superfamily/Winged helix DNA-binding domain"/>
    <property type="match status" value="1"/>
</dbReference>
<dbReference type="InterPro" id="IPR016032">
    <property type="entry name" value="Sig_transdc_resp-reg_C-effctor"/>
</dbReference>
<evidence type="ECO:0000313" key="5">
    <source>
        <dbReference type="EMBL" id="CCH32707.1"/>
    </source>
</evidence>
<proteinExistence type="predicted"/>
<keyword evidence="3" id="KW-0804">Transcription</keyword>
<dbReference type="HOGENOM" id="CLU_000445_103_7_11"/>
<dbReference type="AlphaFoldDB" id="K0K545"/>
<dbReference type="OrthoDB" id="3176919at2"/>
<dbReference type="GO" id="GO:0003677">
    <property type="term" value="F:DNA binding"/>
    <property type="evidence" value="ECO:0007669"/>
    <property type="project" value="UniProtKB-KW"/>
</dbReference>
<dbReference type="PROSITE" id="PS00622">
    <property type="entry name" value="HTH_LUXR_1"/>
    <property type="match status" value="1"/>
</dbReference>
<dbReference type="PATRIC" id="fig|1179773.3.peg.5489"/>
<dbReference type="Pfam" id="PF00196">
    <property type="entry name" value="GerE"/>
    <property type="match status" value="1"/>
</dbReference>
<dbReference type="InterPro" id="IPR000792">
    <property type="entry name" value="Tscrpt_reg_LuxR_C"/>
</dbReference>
<dbReference type="PROSITE" id="PS50043">
    <property type="entry name" value="HTH_LUXR_2"/>
    <property type="match status" value="1"/>
</dbReference>
<dbReference type="STRING" id="1179773.BN6_54480"/>
<dbReference type="PANTHER" id="PTHR44688:SF16">
    <property type="entry name" value="DNA-BINDING TRANSCRIPTIONAL ACTIVATOR DEVR_DOSR"/>
    <property type="match status" value="1"/>
</dbReference>
<dbReference type="RefSeq" id="WP_015102819.1">
    <property type="nucleotide sequence ID" value="NC_019673.1"/>
</dbReference>
<protein>
    <recommendedName>
        <fullName evidence="4">HTH luxR-type domain-containing protein</fullName>
    </recommendedName>
</protein>
<evidence type="ECO:0000313" key="6">
    <source>
        <dbReference type="Proteomes" id="UP000006281"/>
    </source>
</evidence>
<dbReference type="GO" id="GO:0006355">
    <property type="term" value="P:regulation of DNA-templated transcription"/>
    <property type="evidence" value="ECO:0007669"/>
    <property type="project" value="InterPro"/>
</dbReference>
<keyword evidence="2" id="KW-0238">DNA-binding</keyword>
<keyword evidence="1" id="KW-0805">Transcription regulation</keyword>
<dbReference type="EMBL" id="HE804045">
    <property type="protein sequence ID" value="CCH32707.1"/>
    <property type="molecule type" value="Genomic_DNA"/>
</dbReference>
<name>K0K545_SACES</name>
<dbReference type="Proteomes" id="UP000006281">
    <property type="component" value="Chromosome"/>
</dbReference>
<gene>
    <name evidence="5" type="ordered locus">BN6_54480</name>
</gene>
<dbReference type="BioCyc" id="SESP1179773:BN6_RS26330-MONOMER"/>